<dbReference type="Proteomes" id="UP000324194">
    <property type="component" value="Chromosome 2"/>
</dbReference>
<protein>
    <submittedName>
        <fullName evidence="1">Uncharacterized protein</fullName>
    </submittedName>
</protein>
<accession>A0A5E4PKK9</accession>
<dbReference type="KEGG" id="asip:AQUSIP_22740"/>
<dbReference type="AlphaFoldDB" id="A0A5E4PKK9"/>
<keyword evidence="2" id="KW-1185">Reference proteome</keyword>
<organism evidence="1 2">
    <name type="scientific">Aquicella siphonis</name>
    <dbReference type="NCBI Taxonomy" id="254247"/>
    <lineage>
        <taxon>Bacteria</taxon>
        <taxon>Pseudomonadati</taxon>
        <taxon>Pseudomonadota</taxon>
        <taxon>Gammaproteobacteria</taxon>
        <taxon>Legionellales</taxon>
        <taxon>Coxiellaceae</taxon>
        <taxon>Aquicella</taxon>
    </lineage>
</organism>
<name>A0A5E4PKK9_9COXI</name>
<dbReference type="EMBL" id="LR699120">
    <property type="protein sequence ID" value="VVC76947.1"/>
    <property type="molecule type" value="Genomic_DNA"/>
</dbReference>
<proteinExistence type="predicted"/>
<reference evidence="1 2" key="1">
    <citation type="submission" date="2019-08" db="EMBL/GenBank/DDBJ databases">
        <authorList>
            <person name="Guy L."/>
        </authorList>
    </citation>
    <scope>NUCLEOTIDE SEQUENCE [LARGE SCALE GENOMIC DNA]</scope>
    <source>
        <strain evidence="1 2">SGT-108</strain>
    </source>
</reference>
<gene>
    <name evidence="1" type="ORF">AQUSIP_22740</name>
</gene>
<sequence length="42" mass="5200">MTREEIGIRSTWNMKSHKRHILQRWTFMGEVGNEIFYNYLLI</sequence>
<evidence type="ECO:0000313" key="2">
    <source>
        <dbReference type="Proteomes" id="UP000324194"/>
    </source>
</evidence>
<evidence type="ECO:0000313" key="1">
    <source>
        <dbReference type="EMBL" id="VVC76947.1"/>
    </source>
</evidence>